<name>A0A6S7FY21_PARCT</name>
<dbReference type="OrthoDB" id="5978344at2759"/>
<evidence type="ECO:0000313" key="2">
    <source>
        <dbReference type="EMBL" id="CAB3981032.1"/>
    </source>
</evidence>
<dbReference type="AlphaFoldDB" id="A0A6S7FY21"/>
<dbReference type="PANTHER" id="PTHR37558">
    <property type="entry name" value="HTH CENPB-TYPE DOMAIN-CONTAINING PROTEIN"/>
    <property type="match status" value="1"/>
</dbReference>
<keyword evidence="3" id="KW-1185">Reference proteome</keyword>
<feature type="region of interest" description="Disordered" evidence="1">
    <location>
        <begin position="101"/>
        <end position="161"/>
    </location>
</feature>
<evidence type="ECO:0000256" key="1">
    <source>
        <dbReference type="SAM" id="MobiDB-lite"/>
    </source>
</evidence>
<gene>
    <name evidence="2" type="ORF">PACLA_8A081951</name>
</gene>
<protein>
    <submittedName>
        <fullName evidence="2">Uncharacterized protein</fullName>
    </submittedName>
</protein>
<dbReference type="PANTHER" id="PTHR37558:SF1">
    <property type="entry name" value="HTH CENPB-TYPE DOMAIN-CONTAINING PROTEIN"/>
    <property type="match status" value="1"/>
</dbReference>
<dbReference type="EMBL" id="CACRXK020000346">
    <property type="protein sequence ID" value="CAB3981032.1"/>
    <property type="molecule type" value="Genomic_DNA"/>
</dbReference>
<sequence>MFRWHAHHDVDLLREVVAVRPKSANDWNTIAANLQNAWGEEETQRSPIKGRSCKEHFDVLLAHHKAGNASALKKSGTEEQYGELQQLLDDASAYITDMQNKKTAPKARKQLQEELDRNNAKQFRDDAMVATREKNSRARDSDEETTGPYRLAISPLGQTTL</sequence>
<accession>A0A6S7FY21</accession>
<reference evidence="2" key="1">
    <citation type="submission" date="2020-04" db="EMBL/GenBank/DDBJ databases">
        <authorList>
            <person name="Alioto T."/>
            <person name="Alioto T."/>
            <person name="Gomez Garrido J."/>
        </authorList>
    </citation>
    <scope>NUCLEOTIDE SEQUENCE</scope>
    <source>
        <strain evidence="2">A484AB</strain>
    </source>
</reference>
<organism evidence="2 3">
    <name type="scientific">Paramuricea clavata</name>
    <name type="common">Red gorgonian</name>
    <name type="synonym">Violescent sea-whip</name>
    <dbReference type="NCBI Taxonomy" id="317549"/>
    <lineage>
        <taxon>Eukaryota</taxon>
        <taxon>Metazoa</taxon>
        <taxon>Cnidaria</taxon>
        <taxon>Anthozoa</taxon>
        <taxon>Octocorallia</taxon>
        <taxon>Malacalcyonacea</taxon>
        <taxon>Plexauridae</taxon>
        <taxon>Paramuricea</taxon>
    </lineage>
</organism>
<dbReference type="Proteomes" id="UP001152795">
    <property type="component" value="Unassembled WGS sequence"/>
</dbReference>
<feature type="compositionally biased region" description="Basic and acidic residues" evidence="1">
    <location>
        <begin position="110"/>
        <end position="140"/>
    </location>
</feature>
<comment type="caution">
    <text evidence="2">The sequence shown here is derived from an EMBL/GenBank/DDBJ whole genome shotgun (WGS) entry which is preliminary data.</text>
</comment>
<evidence type="ECO:0000313" key="3">
    <source>
        <dbReference type="Proteomes" id="UP001152795"/>
    </source>
</evidence>
<proteinExistence type="predicted"/>